<feature type="non-terminal residue" evidence="1">
    <location>
        <position position="1"/>
    </location>
</feature>
<name>A0A815XA31_ADIRI</name>
<accession>A0A815XA31</accession>
<dbReference type="Gene3D" id="2.120.10.30">
    <property type="entry name" value="TolB, C-terminal domain"/>
    <property type="match status" value="1"/>
</dbReference>
<dbReference type="SUPFAM" id="SSF63829">
    <property type="entry name" value="Calcium-dependent phosphotriesterase"/>
    <property type="match status" value="1"/>
</dbReference>
<comment type="caution">
    <text evidence="1">The sequence shown here is derived from an EMBL/GenBank/DDBJ whole genome shotgun (WGS) entry which is preliminary data.</text>
</comment>
<gene>
    <name evidence="1" type="ORF">EDS130_LOCUS46243</name>
</gene>
<dbReference type="AlphaFoldDB" id="A0A815XA31"/>
<evidence type="ECO:0000313" key="1">
    <source>
        <dbReference type="EMBL" id="CAF1554902.1"/>
    </source>
</evidence>
<reference evidence="1" key="1">
    <citation type="submission" date="2021-02" db="EMBL/GenBank/DDBJ databases">
        <authorList>
            <person name="Nowell W R."/>
        </authorList>
    </citation>
    <scope>NUCLEOTIDE SEQUENCE</scope>
</reference>
<dbReference type="InterPro" id="IPR011042">
    <property type="entry name" value="6-blade_b-propeller_TolB-like"/>
</dbReference>
<dbReference type="EMBL" id="CAJNOJ010001804">
    <property type="protein sequence ID" value="CAF1554902.1"/>
    <property type="molecule type" value="Genomic_DNA"/>
</dbReference>
<proteinExistence type="predicted"/>
<protein>
    <submittedName>
        <fullName evidence="1">Uncharacterized protein</fullName>
    </submittedName>
</protein>
<dbReference type="Proteomes" id="UP000663852">
    <property type="component" value="Unassembled WGS sequence"/>
</dbReference>
<dbReference type="OrthoDB" id="10002341at2759"/>
<evidence type="ECO:0000313" key="2">
    <source>
        <dbReference type="Proteomes" id="UP000663852"/>
    </source>
</evidence>
<sequence>ATGGWANSLGGWAAPNLAHPWLRHYDPYGIFLDENDAIYIADRSNHRVMKWEQNATVGQWVAGLKVDGDGTHELPLNMPQDIVVDKNGTIYISDGGYYPSSSRFRHIFRRFQQVPAGSLPPDSGRKCTGNIRSVPDRFQLEVCRKRSGNDWNLRFNFRPESGGKEMVGERT</sequence>
<organism evidence="1 2">
    <name type="scientific">Adineta ricciae</name>
    <name type="common">Rotifer</name>
    <dbReference type="NCBI Taxonomy" id="249248"/>
    <lineage>
        <taxon>Eukaryota</taxon>
        <taxon>Metazoa</taxon>
        <taxon>Spiralia</taxon>
        <taxon>Gnathifera</taxon>
        <taxon>Rotifera</taxon>
        <taxon>Eurotatoria</taxon>
        <taxon>Bdelloidea</taxon>
        <taxon>Adinetida</taxon>
        <taxon>Adinetidae</taxon>
        <taxon>Adineta</taxon>
    </lineage>
</organism>